<dbReference type="InterPro" id="IPR001054">
    <property type="entry name" value="A/G_cyclase"/>
</dbReference>
<keyword evidence="3" id="KW-0547">Nucleotide-binding</keyword>
<feature type="transmembrane region" description="Helical" evidence="8">
    <location>
        <begin position="90"/>
        <end position="109"/>
    </location>
</feature>
<proteinExistence type="inferred from homology"/>
<evidence type="ECO:0000256" key="2">
    <source>
        <dbReference type="ARBA" id="ARBA00022692"/>
    </source>
</evidence>
<protein>
    <submittedName>
        <fullName evidence="10">Adenylate/guanylate cyclase domain-containing protein</fullName>
    </submittedName>
</protein>
<gene>
    <name evidence="10" type="ORF">EHS11_11295</name>
</gene>
<dbReference type="PROSITE" id="PS00452">
    <property type="entry name" value="GUANYLATE_CYCLASE_1"/>
    <property type="match status" value="1"/>
</dbReference>
<dbReference type="PANTHER" id="PTHR11920:SF335">
    <property type="entry name" value="GUANYLATE CYCLASE"/>
    <property type="match status" value="1"/>
</dbReference>
<evidence type="ECO:0000256" key="1">
    <source>
        <dbReference type="ARBA" id="ARBA00004370"/>
    </source>
</evidence>
<evidence type="ECO:0000256" key="7">
    <source>
        <dbReference type="RuleBase" id="RU000405"/>
    </source>
</evidence>
<dbReference type="GO" id="GO:0004016">
    <property type="term" value="F:adenylate cyclase activity"/>
    <property type="evidence" value="ECO:0007669"/>
    <property type="project" value="UniProtKB-ARBA"/>
</dbReference>
<dbReference type="Pfam" id="PF00211">
    <property type="entry name" value="Guanylate_cyc"/>
    <property type="match status" value="1"/>
</dbReference>
<dbReference type="PANTHER" id="PTHR11920">
    <property type="entry name" value="GUANYLYL CYCLASE"/>
    <property type="match status" value="1"/>
</dbReference>
<dbReference type="GO" id="GO:0035556">
    <property type="term" value="P:intracellular signal transduction"/>
    <property type="evidence" value="ECO:0007669"/>
    <property type="project" value="InterPro"/>
</dbReference>
<keyword evidence="4 8" id="KW-1133">Transmembrane helix</keyword>
<comment type="subcellular location">
    <subcellularLocation>
        <location evidence="1">Membrane</location>
    </subcellularLocation>
</comment>
<keyword evidence="6 7" id="KW-0456">Lyase</keyword>
<evidence type="ECO:0000256" key="5">
    <source>
        <dbReference type="ARBA" id="ARBA00023136"/>
    </source>
</evidence>
<evidence type="ECO:0000256" key="4">
    <source>
        <dbReference type="ARBA" id="ARBA00022989"/>
    </source>
</evidence>
<evidence type="ECO:0000259" key="9">
    <source>
        <dbReference type="PROSITE" id="PS50125"/>
    </source>
</evidence>
<sequence>MRKINTIYDTIQKWFRLEKITNGLTRSELRSVRTTLYVQFSMFLMPTLLLVPVYYNEPPETHFYSYIHYIILVIPLIFAFFLLKLRYFNFSAVFTLVAINYHLGALTLAQADDPAPLGFLITSILSFLMISKNFKVSRFLMSILPLGLFISSQYHYRVLGGNALFGPPKWIVSAEYLIPPLILLCFLIVLVVYQFVKAVDIAETKLMEEHEKSEKLLLNIMPQEIAEELKQKGASTPRQFNSATICFTDFEGFTSIAETMSPKELVAELDRCFSYFDSLMDHYNLEKLKTIGDSYMFVGGIPTENKTHAVDCVLAAIEIQAFMNQMKDIKKSQNLPYWELRLGIHSGEVIAGVIGEKKFAYDVWSDTVNIASRCESSGSTGKINISGDTFELIKDFFDCDYRGYIEAKNKGKIKMYFVNGLLEKLQEKDNPNTPNSQFKERYALL</sequence>
<evidence type="ECO:0000256" key="3">
    <source>
        <dbReference type="ARBA" id="ARBA00022741"/>
    </source>
</evidence>
<dbReference type="SMART" id="SM00044">
    <property type="entry name" value="CYCc"/>
    <property type="match status" value="1"/>
</dbReference>
<dbReference type="Gene3D" id="3.30.70.1230">
    <property type="entry name" value="Nucleotide cyclase"/>
    <property type="match status" value="1"/>
</dbReference>
<evidence type="ECO:0000256" key="8">
    <source>
        <dbReference type="SAM" id="Phobius"/>
    </source>
</evidence>
<accession>A0A4R9LSH7</accession>
<dbReference type="GO" id="GO:0009190">
    <property type="term" value="P:cyclic nucleotide biosynthetic process"/>
    <property type="evidence" value="ECO:0007669"/>
    <property type="project" value="InterPro"/>
</dbReference>
<dbReference type="CDD" id="cd07302">
    <property type="entry name" value="CHD"/>
    <property type="match status" value="1"/>
</dbReference>
<keyword evidence="11" id="KW-1185">Reference proteome</keyword>
<feature type="transmembrane region" description="Helical" evidence="8">
    <location>
        <begin position="66"/>
        <end position="83"/>
    </location>
</feature>
<comment type="caution">
    <text evidence="10">The sequence shown here is derived from an EMBL/GenBank/DDBJ whole genome shotgun (WGS) entry which is preliminary data.</text>
</comment>
<dbReference type="InterPro" id="IPR018297">
    <property type="entry name" value="A/G_cyclase_CS"/>
</dbReference>
<dbReference type="GO" id="GO:0000166">
    <property type="term" value="F:nucleotide binding"/>
    <property type="evidence" value="ECO:0007669"/>
    <property type="project" value="UniProtKB-KW"/>
</dbReference>
<feature type="transmembrane region" description="Helical" evidence="8">
    <location>
        <begin position="176"/>
        <end position="196"/>
    </location>
</feature>
<evidence type="ECO:0000313" key="10">
    <source>
        <dbReference type="EMBL" id="TGN09856.1"/>
    </source>
</evidence>
<feature type="transmembrane region" description="Helical" evidence="8">
    <location>
        <begin position="138"/>
        <end position="156"/>
    </location>
</feature>
<feature type="domain" description="Guanylate cyclase" evidence="9">
    <location>
        <begin position="244"/>
        <end position="375"/>
    </location>
</feature>
<feature type="transmembrane region" description="Helical" evidence="8">
    <location>
        <begin position="115"/>
        <end position="131"/>
    </location>
</feature>
<dbReference type="Proteomes" id="UP000298264">
    <property type="component" value="Unassembled WGS sequence"/>
</dbReference>
<keyword evidence="5 8" id="KW-0472">Membrane</keyword>
<dbReference type="AlphaFoldDB" id="A0A4R9LSH7"/>
<keyword evidence="2 8" id="KW-0812">Transmembrane</keyword>
<dbReference type="OrthoDB" id="315417at2"/>
<dbReference type="GO" id="GO:0016020">
    <property type="term" value="C:membrane"/>
    <property type="evidence" value="ECO:0007669"/>
    <property type="project" value="UniProtKB-SubCell"/>
</dbReference>
<feature type="transmembrane region" description="Helical" evidence="8">
    <location>
        <begin position="36"/>
        <end position="54"/>
    </location>
</feature>
<organism evidence="10 11">
    <name type="scientific">Leptospira ilyithenensis</name>
    <dbReference type="NCBI Taxonomy" id="2484901"/>
    <lineage>
        <taxon>Bacteria</taxon>
        <taxon>Pseudomonadati</taxon>
        <taxon>Spirochaetota</taxon>
        <taxon>Spirochaetia</taxon>
        <taxon>Leptospirales</taxon>
        <taxon>Leptospiraceae</taxon>
        <taxon>Leptospira</taxon>
    </lineage>
</organism>
<comment type="similarity">
    <text evidence="7">Belongs to the adenylyl cyclase class-4/guanylyl cyclase family.</text>
</comment>
<dbReference type="RefSeq" id="WP_135764520.1">
    <property type="nucleotide sequence ID" value="NZ_RQHV01000050.1"/>
</dbReference>
<reference evidence="10" key="1">
    <citation type="journal article" date="2019" name="PLoS Negl. Trop. Dis.">
        <title>Revisiting the worldwide diversity of Leptospira species in the environment.</title>
        <authorList>
            <person name="Vincent A.T."/>
            <person name="Schiettekatte O."/>
            <person name="Bourhy P."/>
            <person name="Veyrier F.J."/>
            <person name="Picardeau M."/>
        </authorList>
    </citation>
    <scope>NUCLEOTIDE SEQUENCE [LARGE SCALE GENOMIC DNA]</scope>
    <source>
        <strain evidence="10">201400974</strain>
    </source>
</reference>
<dbReference type="InterPro" id="IPR029787">
    <property type="entry name" value="Nucleotide_cyclase"/>
</dbReference>
<dbReference type="SUPFAM" id="SSF55073">
    <property type="entry name" value="Nucleotide cyclase"/>
    <property type="match status" value="1"/>
</dbReference>
<dbReference type="PROSITE" id="PS50125">
    <property type="entry name" value="GUANYLATE_CYCLASE_2"/>
    <property type="match status" value="1"/>
</dbReference>
<dbReference type="EMBL" id="RQHV01000050">
    <property type="protein sequence ID" value="TGN09856.1"/>
    <property type="molecule type" value="Genomic_DNA"/>
</dbReference>
<dbReference type="InterPro" id="IPR050401">
    <property type="entry name" value="Cyclic_nucleotide_synthase"/>
</dbReference>
<evidence type="ECO:0000313" key="11">
    <source>
        <dbReference type="Proteomes" id="UP000298264"/>
    </source>
</evidence>
<evidence type="ECO:0000256" key="6">
    <source>
        <dbReference type="ARBA" id="ARBA00023239"/>
    </source>
</evidence>
<name>A0A4R9LSH7_9LEPT</name>